<dbReference type="AlphaFoldDB" id="K9VJS0"/>
<gene>
    <name evidence="6" type="primary">tilS</name>
    <name evidence="8" type="ORF">Osc7112_3364</name>
</gene>
<evidence type="ECO:0000256" key="4">
    <source>
        <dbReference type="ARBA" id="ARBA00022840"/>
    </source>
</evidence>
<keyword evidence="6" id="KW-0963">Cytoplasm</keyword>
<keyword evidence="3 6" id="KW-0547">Nucleotide-binding</keyword>
<dbReference type="CDD" id="cd01992">
    <property type="entry name" value="TilS_N"/>
    <property type="match status" value="1"/>
</dbReference>
<dbReference type="Proteomes" id="UP000010478">
    <property type="component" value="Chromosome"/>
</dbReference>
<evidence type="ECO:0000256" key="5">
    <source>
        <dbReference type="ARBA" id="ARBA00048539"/>
    </source>
</evidence>
<keyword evidence="9" id="KW-1185">Reference proteome</keyword>
<dbReference type="RefSeq" id="WP_015177007.1">
    <property type="nucleotide sequence ID" value="NC_019729.1"/>
</dbReference>
<evidence type="ECO:0000256" key="1">
    <source>
        <dbReference type="ARBA" id="ARBA00022598"/>
    </source>
</evidence>
<comment type="similarity">
    <text evidence="6">Belongs to the tRNA(Ile)-lysidine synthase family.</text>
</comment>
<dbReference type="GO" id="GO:0005524">
    <property type="term" value="F:ATP binding"/>
    <property type="evidence" value="ECO:0007669"/>
    <property type="project" value="UniProtKB-UniRule"/>
</dbReference>
<dbReference type="Pfam" id="PF01171">
    <property type="entry name" value="ATP_bind_3"/>
    <property type="match status" value="2"/>
</dbReference>
<evidence type="ECO:0000256" key="2">
    <source>
        <dbReference type="ARBA" id="ARBA00022694"/>
    </source>
</evidence>
<dbReference type="GO" id="GO:0032267">
    <property type="term" value="F:tRNA(Ile)-lysidine synthase activity"/>
    <property type="evidence" value="ECO:0007669"/>
    <property type="project" value="UniProtKB-EC"/>
</dbReference>
<protein>
    <recommendedName>
        <fullName evidence="6">tRNA(Ile)-lysidine synthase</fullName>
        <ecNumber evidence="6">6.3.4.19</ecNumber>
    </recommendedName>
    <alternativeName>
        <fullName evidence="6">tRNA(Ile)-2-lysyl-cytidine synthase</fullName>
    </alternativeName>
    <alternativeName>
        <fullName evidence="6">tRNA(Ile)-lysidine synthetase</fullName>
    </alternativeName>
</protein>
<dbReference type="HOGENOM" id="CLU_018869_0_0_3"/>
<dbReference type="EMBL" id="CP003614">
    <property type="protein sequence ID" value="AFZ07742.1"/>
    <property type="molecule type" value="Genomic_DNA"/>
</dbReference>
<dbReference type="InterPro" id="IPR012094">
    <property type="entry name" value="tRNA_Ile_lys_synt"/>
</dbReference>
<dbReference type="GO" id="GO:0006400">
    <property type="term" value="P:tRNA modification"/>
    <property type="evidence" value="ECO:0007669"/>
    <property type="project" value="UniProtKB-UniRule"/>
</dbReference>
<name>K9VJS0_9CYAN</name>
<dbReference type="PANTHER" id="PTHR43033">
    <property type="entry name" value="TRNA(ILE)-LYSIDINE SYNTHASE-RELATED"/>
    <property type="match status" value="1"/>
</dbReference>
<sequence>MAESSHWTYLHAQVHRTLLYRQILPSNQRLLVAVSGGQDSLCLIKLLLDLQPKWGWKLGIVHCDHRWRSDSQASANHVEQLAKSWGISYYLETASDIPKTEAAARQWRYQALTEIAIAHNYPYIVTGHTASDRAETLLYNLIRGSGADGLSALTWTRPLLDFRLPIADCRLGNAGENPNSQISVDFRLENHDENFQSKIPNLKSKIGRLGNSGENPNSQISADFRLENQPENSQSKIPNLKSKIYLVRPLLEITRSQTGQFCLEQKLPIWEDSTNQDLQYTRNRIRAELLPYLETHFNPKAQQALSQTAELLRADVEYLELAASELLQRAMSPIADSPQVNFQLPVKLNRPILREAPLALQRRAMRQLLQQILPSAPSFESVEKLTRLIVAPNRSQTDPFPGGAIGRVEHPSIILHIQF</sequence>
<dbReference type="EC" id="6.3.4.19" evidence="6"/>
<evidence type="ECO:0000313" key="9">
    <source>
        <dbReference type="Proteomes" id="UP000010478"/>
    </source>
</evidence>
<dbReference type="NCBIfam" id="TIGR02432">
    <property type="entry name" value="lysidine_TilS_N"/>
    <property type="match status" value="1"/>
</dbReference>
<dbReference type="Gene3D" id="1.20.59.20">
    <property type="match status" value="1"/>
</dbReference>
<organism evidence="8 9">
    <name type="scientific">Phormidium nigroviride PCC 7112</name>
    <dbReference type="NCBI Taxonomy" id="179408"/>
    <lineage>
        <taxon>Bacteria</taxon>
        <taxon>Bacillati</taxon>
        <taxon>Cyanobacteriota</taxon>
        <taxon>Cyanophyceae</taxon>
        <taxon>Oscillatoriophycideae</taxon>
        <taxon>Oscillatoriales</taxon>
        <taxon>Oscillatoriaceae</taxon>
        <taxon>Phormidium</taxon>
    </lineage>
</organism>
<evidence type="ECO:0000256" key="3">
    <source>
        <dbReference type="ARBA" id="ARBA00022741"/>
    </source>
</evidence>
<feature type="binding site" evidence="6">
    <location>
        <begin position="35"/>
        <end position="40"/>
    </location>
    <ligand>
        <name>ATP</name>
        <dbReference type="ChEBI" id="CHEBI:30616"/>
    </ligand>
</feature>
<feature type="domain" description="tRNA(Ile)-lysidine/2-thiocytidine synthase N-terminal" evidence="7">
    <location>
        <begin position="242"/>
        <end position="287"/>
    </location>
</feature>
<comment type="subcellular location">
    <subcellularLocation>
        <location evidence="6">Cytoplasm</location>
    </subcellularLocation>
</comment>
<comment type="function">
    <text evidence="6">Ligates lysine onto the cytidine present at position 34 of the AUA codon-specific tRNA(Ile) that contains the anticodon CAU, in an ATP-dependent manner. Cytidine is converted to lysidine, thus changing the amino acid specificity of the tRNA from methionine to isoleucine.</text>
</comment>
<dbReference type="GO" id="GO:0005737">
    <property type="term" value="C:cytoplasm"/>
    <property type="evidence" value="ECO:0007669"/>
    <property type="project" value="UniProtKB-SubCell"/>
</dbReference>
<dbReference type="InterPro" id="IPR011063">
    <property type="entry name" value="TilS/TtcA_N"/>
</dbReference>
<dbReference type="STRING" id="179408.Osc7112_3364"/>
<evidence type="ECO:0000256" key="6">
    <source>
        <dbReference type="HAMAP-Rule" id="MF_01161"/>
    </source>
</evidence>
<dbReference type="PANTHER" id="PTHR43033:SF1">
    <property type="entry name" value="TRNA(ILE)-LYSIDINE SYNTHASE-RELATED"/>
    <property type="match status" value="1"/>
</dbReference>
<dbReference type="PATRIC" id="fig|179408.3.peg.4138"/>
<dbReference type="InterPro" id="IPR014729">
    <property type="entry name" value="Rossmann-like_a/b/a_fold"/>
</dbReference>
<comment type="catalytic activity">
    <reaction evidence="5 6">
        <text>cytidine(34) in tRNA(Ile2) + L-lysine + ATP = lysidine(34) in tRNA(Ile2) + AMP + diphosphate + H(+)</text>
        <dbReference type="Rhea" id="RHEA:43744"/>
        <dbReference type="Rhea" id="RHEA-COMP:10625"/>
        <dbReference type="Rhea" id="RHEA-COMP:10670"/>
        <dbReference type="ChEBI" id="CHEBI:15378"/>
        <dbReference type="ChEBI" id="CHEBI:30616"/>
        <dbReference type="ChEBI" id="CHEBI:32551"/>
        <dbReference type="ChEBI" id="CHEBI:33019"/>
        <dbReference type="ChEBI" id="CHEBI:82748"/>
        <dbReference type="ChEBI" id="CHEBI:83665"/>
        <dbReference type="ChEBI" id="CHEBI:456215"/>
        <dbReference type="EC" id="6.3.4.19"/>
    </reaction>
</comment>
<evidence type="ECO:0000313" key="8">
    <source>
        <dbReference type="EMBL" id="AFZ07742.1"/>
    </source>
</evidence>
<keyword evidence="1 6" id="KW-0436">Ligase</keyword>
<accession>K9VJS0</accession>
<dbReference type="eggNOG" id="COG0037">
    <property type="taxonomic scope" value="Bacteria"/>
</dbReference>
<dbReference type="SUPFAM" id="SSF82829">
    <property type="entry name" value="MesJ substrate recognition domain-like"/>
    <property type="match status" value="1"/>
</dbReference>
<dbReference type="OrthoDB" id="9807403at2"/>
<evidence type="ECO:0000259" key="7">
    <source>
        <dbReference type="Pfam" id="PF01171"/>
    </source>
</evidence>
<feature type="domain" description="tRNA(Ile)-lysidine/2-thiocytidine synthase N-terminal" evidence="7">
    <location>
        <begin position="30"/>
        <end position="159"/>
    </location>
</feature>
<keyword evidence="2 6" id="KW-0819">tRNA processing</keyword>
<comment type="domain">
    <text evidence="6">The N-terminal region contains the highly conserved SGGXDS motif, predicted to be a P-loop motif involved in ATP binding.</text>
</comment>
<dbReference type="InterPro" id="IPR012795">
    <property type="entry name" value="tRNA_Ile_lys_synt_N"/>
</dbReference>
<dbReference type="KEGG" id="oni:Osc7112_3364"/>
<dbReference type="HAMAP" id="MF_01161">
    <property type="entry name" value="tRNA_Ile_lys_synt"/>
    <property type="match status" value="1"/>
</dbReference>
<dbReference type="Gene3D" id="3.40.50.620">
    <property type="entry name" value="HUPs"/>
    <property type="match status" value="2"/>
</dbReference>
<proteinExistence type="inferred from homology"/>
<reference evidence="8 9" key="1">
    <citation type="submission" date="2012-05" db="EMBL/GenBank/DDBJ databases">
        <title>Finished chromosome of genome of Oscillatoria sp. PCC 7112.</title>
        <authorList>
            <consortium name="US DOE Joint Genome Institute"/>
            <person name="Gugger M."/>
            <person name="Coursin T."/>
            <person name="Rippka R."/>
            <person name="Tandeau De Marsac N."/>
            <person name="Huntemann M."/>
            <person name="Wei C.-L."/>
            <person name="Han J."/>
            <person name="Detter J.C."/>
            <person name="Han C."/>
            <person name="Tapia R."/>
            <person name="Davenport K."/>
            <person name="Daligault H."/>
            <person name="Erkkila T."/>
            <person name="Gu W."/>
            <person name="Munk A.C.C."/>
            <person name="Teshima H."/>
            <person name="Xu Y."/>
            <person name="Chain P."/>
            <person name="Chen A."/>
            <person name="Krypides N."/>
            <person name="Mavromatis K."/>
            <person name="Markowitz V."/>
            <person name="Szeto E."/>
            <person name="Ivanova N."/>
            <person name="Mikhailova N."/>
            <person name="Ovchinnikova G."/>
            <person name="Pagani I."/>
            <person name="Pati A."/>
            <person name="Goodwin L."/>
            <person name="Peters L."/>
            <person name="Pitluck S."/>
            <person name="Woyke T."/>
            <person name="Kerfeld C."/>
        </authorList>
    </citation>
    <scope>NUCLEOTIDE SEQUENCE [LARGE SCALE GENOMIC DNA]</scope>
    <source>
        <strain evidence="8 9">PCC 7112</strain>
    </source>
</reference>
<keyword evidence="4 6" id="KW-0067">ATP-binding</keyword>
<dbReference type="SUPFAM" id="SSF52402">
    <property type="entry name" value="Adenine nucleotide alpha hydrolases-like"/>
    <property type="match status" value="1"/>
</dbReference>